<feature type="domain" description="SHSP" evidence="3">
    <location>
        <begin position="29"/>
        <end position="139"/>
    </location>
</feature>
<evidence type="ECO:0000259" key="3">
    <source>
        <dbReference type="PROSITE" id="PS01031"/>
    </source>
</evidence>
<organism evidence="4 5">
    <name type="scientific">Anaerosolibacter carboniphilus</name>
    <dbReference type="NCBI Taxonomy" id="1417629"/>
    <lineage>
        <taxon>Bacteria</taxon>
        <taxon>Bacillati</taxon>
        <taxon>Bacillota</taxon>
        <taxon>Clostridia</taxon>
        <taxon>Peptostreptococcales</taxon>
        <taxon>Thermotaleaceae</taxon>
        <taxon>Anaerosolibacter</taxon>
    </lineage>
</organism>
<dbReference type="Proteomes" id="UP000579281">
    <property type="component" value="Unassembled WGS sequence"/>
</dbReference>
<name>A0A841KJR0_9FIRM</name>
<dbReference type="EMBL" id="JACHEN010000001">
    <property type="protein sequence ID" value="MBB6214104.1"/>
    <property type="molecule type" value="Genomic_DNA"/>
</dbReference>
<dbReference type="CDD" id="cd06471">
    <property type="entry name" value="ACD_LpsHSP_like"/>
    <property type="match status" value="1"/>
</dbReference>
<evidence type="ECO:0000313" key="4">
    <source>
        <dbReference type="EMBL" id="MBB6214104.1"/>
    </source>
</evidence>
<dbReference type="InterPro" id="IPR002068">
    <property type="entry name" value="A-crystallin/Hsp20_dom"/>
</dbReference>
<dbReference type="SUPFAM" id="SSF49764">
    <property type="entry name" value="HSP20-like chaperones"/>
    <property type="match status" value="1"/>
</dbReference>
<comment type="similarity">
    <text evidence="1 2">Belongs to the small heat shock protein (HSP20) family.</text>
</comment>
<dbReference type="RefSeq" id="WP_330602705.1">
    <property type="nucleotide sequence ID" value="NZ_JACHEN010000001.1"/>
</dbReference>
<proteinExistence type="inferred from homology"/>
<evidence type="ECO:0000256" key="1">
    <source>
        <dbReference type="PROSITE-ProRule" id="PRU00285"/>
    </source>
</evidence>
<dbReference type="Pfam" id="PF00011">
    <property type="entry name" value="HSP20"/>
    <property type="match status" value="1"/>
</dbReference>
<protein>
    <submittedName>
        <fullName evidence="4">HSP20 family protein</fullName>
    </submittedName>
</protein>
<accession>A0A841KJR0</accession>
<dbReference type="Gene3D" id="2.60.40.790">
    <property type="match status" value="1"/>
</dbReference>
<evidence type="ECO:0000256" key="2">
    <source>
        <dbReference type="RuleBase" id="RU003616"/>
    </source>
</evidence>
<dbReference type="InterPro" id="IPR008978">
    <property type="entry name" value="HSP20-like_chaperone"/>
</dbReference>
<reference evidence="4 5" key="1">
    <citation type="submission" date="2020-08" db="EMBL/GenBank/DDBJ databases">
        <title>Genomic Encyclopedia of Type Strains, Phase IV (KMG-IV): sequencing the most valuable type-strain genomes for metagenomic binning, comparative biology and taxonomic classification.</title>
        <authorList>
            <person name="Goeker M."/>
        </authorList>
    </citation>
    <scope>NUCLEOTIDE SEQUENCE [LARGE SCALE GENOMIC DNA]</scope>
    <source>
        <strain evidence="4 5">DSM 103526</strain>
    </source>
</reference>
<dbReference type="PANTHER" id="PTHR11527">
    <property type="entry name" value="HEAT-SHOCK PROTEIN 20 FAMILY MEMBER"/>
    <property type="match status" value="1"/>
</dbReference>
<evidence type="ECO:0000313" key="5">
    <source>
        <dbReference type="Proteomes" id="UP000579281"/>
    </source>
</evidence>
<dbReference type="InterPro" id="IPR031107">
    <property type="entry name" value="Small_HSP"/>
</dbReference>
<dbReference type="PROSITE" id="PS01031">
    <property type="entry name" value="SHSP"/>
    <property type="match status" value="1"/>
</dbReference>
<dbReference type="AlphaFoldDB" id="A0A841KJR0"/>
<gene>
    <name evidence="4" type="ORF">HNQ80_000173</name>
</gene>
<sequence length="139" mass="16006">MLGGLVPFGRRPGDLERLFERMFQDDFGLGYLATGMKMDVKENDENFVVEAEIPGINKEQIHLDYHNDYLTISVEENREVNVEKNSYVRKERRSGRMARSVYVGPIAEDQIKAKYSNGILTIILPKTKHPKIKKGIHIE</sequence>
<comment type="caution">
    <text evidence="4">The sequence shown here is derived from an EMBL/GenBank/DDBJ whole genome shotgun (WGS) entry which is preliminary data.</text>
</comment>
<keyword evidence="5" id="KW-1185">Reference proteome</keyword>